<feature type="region of interest" description="Disordered" evidence="1">
    <location>
        <begin position="141"/>
        <end position="173"/>
    </location>
</feature>
<dbReference type="EMBL" id="CP007031">
    <property type="protein sequence ID" value="AHF04071.1"/>
    <property type="molecule type" value="Genomic_DNA"/>
</dbReference>
<accession>W0E4R6</accession>
<dbReference type="STRING" id="765910.MARPU_09470"/>
<evidence type="ECO:0000313" key="3">
    <source>
        <dbReference type="Proteomes" id="UP000005275"/>
    </source>
</evidence>
<dbReference type="RefSeq" id="WP_025275247.1">
    <property type="nucleotide sequence ID" value="NZ_CP007031.1"/>
</dbReference>
<reference evidence="2 3" key="1">
    <citation type="submission" date="2013-12" db="EMBL/GenBank/DDBJ databases">
        <authorList>
            <consortium name="DOE Joint Genome Institute"/>
            <person name="Bryant D.A."/>
            <person name="Huntemann M."/>
            <person name="Han J."/>
            <person name="Chen A."/>
            <person name="Kyrpides N."/>
            <person name="Mavromatis K."/>
            <person name="Markowitz V."/>
            <person name="Palaniappan K."/>
            <person name="Ivanova N."/>
            <person name="Schaumberg A."/>
            <person name="Pati A."/>
            <person name="Liolios K."/>
            <person name="Nordberg H.P."/>
            <person name="Cantor M.N."/>
            <person name="Hua S.X."/>
            <person name="Woyke T."/>
        </authorList>
    </citation>
    <scope>NUCLEOTIDE SEQUENCE [LARGE SCALE GENOMIC DNA]</scope>
    <source>
        <strain evidence="2 3">984</strain>
    </source>
</reference>
<dbReference type="HOGENOM" id="CLU_025117_0_0_6"/>
<name>W0E4R6_MARPU</name>
<evidence type="ECO:0000313" key="2">
    <source>
        <dbReference type="EMBL" id="AHF04071.1"/>
    </source>
</evidence>
<keyword evidence="3" id="KW-1185">Reference proteome</keyword>
<protein>
    <submittedName>
        <fullName evidence="2">Uncharacterized protein</fullName>
    </submittedName>
</protein>
<gene>
    <name evidence="2" type="ORF">MARPU_09470</name>
</gene>
<dbReference type="AlphaFoldDB" id="W0E4R6"/>
<organism evidence="2 3">
    <name type="scientific">Marichromatium purpuratum 984</name>
    <dbReference type="NCBI Taxonomy" id="765910"/>
    <lineage>
        <taxon>Bacteria</taxon>
        <taxon>Pseudomonadati</taxon>
        <taxon>Pseudomonadota</taxon>
        <taxon>Gammaproteobacteria</taxon>
        <taxon>Chromatiales</taxon>
        <taxon>Chromatiaceae</taxon>
        <taxon>Marichromatium</taxon>
    </lineage>
</organism>
<evidence type="ECO:0000256" key="1">
    <source>
        <dbReference type="SAM" id="MobiDB-lite"/>
    </source>
</evidence>
<dbReference type="OrthoDB" id="8609885at2"/>
<sequence>MVYAPPAPGQLVTLFAGYEPPALDDRVWLCADAGVVRATLQAVVPASARPRLEMVARGARDRSWLRVLLPASAPSLRLRARERSIPIRVTATLSSSAPSLGLAVRVATVQRARLASVLPSPAGSFGLGGRATLARDQALPAATGPSAEAPARDQRATAPHAETRRLRRATRAVHAEAASIRAAARAGHRDRERTRDRLRLDQQEARPIGLRLDAGHHVAQPVETVLGAPHTAALWPLPGRWTPCYVPEVLARVRLDCRALPPLGDAVELPGCCDGRPRPPWVPEPPTATRIVPIRRLYLVRNTVTLTLLDGTEIPAASLRLALEADAWAWSWSARVPGAALARLQAEPEAPAVELIATVNAHPIRLRLDSIARARSFGSNWLDLGGRGRAAVLGAPTAAPRARTNTESRSARQLLDAALTDNGVPIGWTLDWQLEDWTVPAGAWSHTGTFIEAAARIAEAGGGYVQGHDTEPVLRLLPWYPRPPWAWAETTPDIALPEDACHTERIEWIARPDYDAVWISGGEGGRRDRVRRAGRAGDTQAPTCVDALATDVVMTRQRGLRLLADTGRQAHITLRAPVHPETGIIHPGQLIGYTEGGTTRLGLSRAVELDCRLPEVWQSIRIESHPT</sequence>
<dbReference type="Proteomes" id="UP000005275">
    <property type="component" value="Chromosome"/>
</dbReference>
<dbReference type="KEGG" id="mpur:MARPU_09470"/>
<proteinExistence type="predicted"/>
<dbReference type="eggNOG" id="ENOG502Z7PU">
    <property type="taxonomic scope" value="Bacteria"/>
</dbReference>